<proteinExistence type="predicted"/>
<reference evidence="2" key="1">
    <citation type="submission" date="2022-11" db="UniProtKB">
        <authorList>
            <consortium name="WormBaseParasite"/>
        </authorList>
    </citation>
    <scope>IDENTIFICATION</scope>
</reference>
<evidence type="ECO:0000313" key="1">
    <source>
        <dbReference type="Proteomes" id="UP000887565"/>
    </source>
</evidence>
<dbReference type="WBParaSite" id="nRc.2.0.1.t35782-RA">
    <property type="protein sequence ID" value="nRc.2.0.1.t35782-RA"/>
    <property type="gene ID" value="nRc.2.0.1.g35782"/>
</dbReference>
<dbReference type="AlphaFoldDB" id="A0A915KAQ1"/>
<dbReference type="Proteomes" id="UP000887565">
    <property type="component" value="Unplaced"/>
</dbReference>
<keyword evidence="1" id="KW-1185">Reference proteome</keyword>
<accession>A0A915KAQ1</accession>
<evidence type="ECO:0000313" key="2">
    <source>
        <dbReference type="WBParaSite" id="nRc.2.0.1.t35782-RA"/>
    </source>
</evidence>
<name>A0A915KAQ1_ROMCU</name>
<protein>
    <submittedName>
        <fullName evidence="2">Uncharacterized protein</fullName>
    </submittedName>
</protein>
<sequence>MNFNEGRFGQRKTTVLVDKEALASKTTGVDNIDRFALTLLVVNYDFISNAIRFTIQRIVDVIQREPASCAGIRCSHLVCVIADAFITG</sequence>
<organism evidence="1 2">
    <name type="scientific">Romanomermis culicivorax</name>
    <name type="common">Nematode worm</name>
    <dbReference type="NCBI Taxonomy" id="13658"/>
    <lineage>
        <taxon>Eukaryota</taxon>
        <taxon>Metazoa</taxon>
        <taxon>Ecdysozoa</taxon>
        <taxon>Nematoda</taxon>
        <taxon>Enoplea</taxon>
        <taxon>Dorylaimia</taxon>
        <taxon>Mermithida</taxon>
        <taxon>Mermithoidea</taxon>
        <taxon>Mermithidae</taxon>
        <taxon>Romanomermis</taxon>
    </lineage>
</organism>